<evidence type="ECO:0000313" key="2">
    <source>
        <dbReference type="Proteomes" id="UP001054837"/>
    </source>
</evidence>
<organism evidence="1 2">
    <name type="scientific">Caerostris darwini</name>
    <dbReference type="NCBI Taxonomy" id="1538125"/>
    <lineage>
        <taxon>Eukaryota</taxon>
        <taxon>Metazoa</taxon>
        <taxon>Ecdysozoa</taxon>
        <taxon>Arthropoda</taxon>
        <taxon>Chelicerata</taxon>
        <taxon>Arachnida</taxon>
        <taxon>Araneae</taxon>
        <taxon>Araneomorphae</taxon>
        <taxon>Entelegynae</taxon>
        <taxon>Araneoidea</taxon>
        <taxon>Araneidae</taxon>
        <taxon>Caerostris</taxon>
    </lineage>
</organism>
<reference evidence="1 2" key="1">
    <citation type="submission" date="2021-06" db="EMBL/GenBank/DDBJ databases">
        <title>Caerostris darwini draft genome.</title>
        <authorList>
            <person name="Kono N."/>
            <person name="Arakawa K."/>
        </authorList>
    </citation>
    <scope>NUCLEOTIDE SEQUENCE [LARGE SCALE GENOMIC DNA]</scope>
</reference>
<proteinExistence type="predicted"/>
<dbReference type="AlphaFoldDB" id="A0AAV4UVW1"/>
<gene>
    <name evidence="1" type="ORF">CDAR_163991</name>
</gene>
<protein>
    <submittedName>
        <fullName evidence="1">Uncharacterized protein</fullName>
    </submittedName>
</protein>
<name>A0AAV4UVW1_9ARAC</name>
<keyword evidence="2" id="KW-1185">Reference proteome</keyword>
<sequence length="100" mass="11480">MEMKKKPWKRQTVEDSLCGTGVHGPLIHLNKDVTFQRKRGYSGGRIPMCQERAEAIARFRLATGHDYLQAHLYRIGLGYGWDVPIMSDRQCGRRSPAELH</sequence>
<dbReference type="EMBL" id="BPLQ01012025">
    <property type="protein sequence ID" value="GIY62027.1"/>
    <property type="molecule type" value="Genomic_DNA"/>
</dbReference>
<evidence type="ECO:0000313" key="1">
    <source>
        <dbReference type="EMBL" id="GIY62027.1"/>
    </source>
</evidence>
<comment type="caution">
    <text evidence="1">The sequence shown here is derived from an EMBL/GenBank/DDBJ whole genome shotgun (WGS) entry which is preliminary data.</text>
</comment>
<accession>A0AAV4UVW1</accession>
<dbReference type="Proteomes" id="UP001054837">
    <property type="component" value="Unassembled WGS sequence"/>
</dbReference>